<comment type="caution">
    <text evidence="5">The sequence shown here is derived from an EMBL/GenBank/DDBJ whole genome shotgun (WGS) entry which is preliminary data.</text>
</comment>
<keyword evidence="1" id="KW-0813">Transport</keyword>
<dbReference type="PROSITE" id="PS50893">
    <property type="entry name" value="ABC_TRANSPORTER_2"/>
    <property type="match status" value="1"/>
</dbReference>
<dbReference type="CDD" id="cd03293">
    <property type="entry name" value="ABC_NrtD_SsuB_transporters"/>
    <property type="match status" value="1"/>
</dbReference>
<proteinExistence type="predicted"/>
<dbReference type="Gene3D" id="3.40.50.300">
    <property type="entry name" value="P-loop containing nucleotide triphosphate hydrolases"/>
    <property type="match status" value="1"/>
</dbReference>
<dbReference type="SMART" id="SM00382">
    <property type="entry name" value="AAA"/>
    <property type="match status" value="1"/>
</dbReference>
<evidence type="ECO:0000256" key="3">
    <source>
        <dbReference type="ARBA" id="ARBA00022840"/>
    </source>
</evidence>
<keyword evidence="6" id="KW-1185">Reference proteome</keyword>
<feature type="domain" description="ABC transporter" evidence="4">
    <location>
        <begin position="4"/>
        <end position="235"/>
    </location>
</feature>
<dbReference type="InterPro" id="IPR017871">
    <property type="entry name" value="ABC_transporter-like_CS"/>
</dbReference>
<keyword evidence="3 5" id="KW-0067">ATP-binding</keyword>
<dbReference type="GO" id="GO:0005524">
    <property type="term" value="F:ATP binding"/>
    <property type="evidence" value="ECO:0007669"/>
    <property type="project" value="UniProtKB-KW"/>
</dbReference>
<accession>A0ABS4KUF3</accession>
<dbReference type="InterPro" id="IPR050166">
    <property type="entry name" value="ABC_transporter_ATP-bind"/>
</dbReference>
<protein>
    <submittedName>
        <fullName evidence="5">NitT/TauT family transport system ATP-binding protein</fullName>
    </submittedName>
</protein>
<dbReference type="PANTHER" id="PTHR42788">
    <property type="entry name" value="TAURINE IMPORT ATP-BINDING PROTEIN-RELATED"/>
    <property type="match status" value="1"/>
</dbReference>
<dbReference type="PANTHER" id="PTHR42788:SF21">
    <property type="entry name" value="ABC TRANSPORTER ATP-BINDING PROTEIN"/>
    <property type="match status" value="1"/>
</dbReference>
<evidence type="ECO:0000313" key="5">
    <source>
        <dbReference type="EMBL" id="MBP2033663.1"/>
    </source>
</evidence>
<gene>
    <name evidence="5" type="ORF">J2Z42_002370</name>
</gene>
<keyword evidence="2" id="KW-0547">Nucleotide-binding</keyword>
<evidence type="ECO:0000313" key="6">
    <source>
        <dbReference type="Proteomes" id="UP001519307"/>
    </source>
</evidence>
<dbReference type="EMBL" id="JAGGLM010000018">
    <property type="protein sequence ID" value="MBP2033663.1"/>
    <property type="molecule type" value="Genomic_DNA"/>
</dbReference>
<dbReference type="InterPro" id="IPR027417">
    <property type="entry name" value="P-loop_NTPase"/>
</dbReference>
<sequence>MIKLTVKDIYMNYHSLKGSTEALKDINFSVNEGEFLSIVGPSGCGKSTLLNIIAGLIKPSSGDIYMDDKKLTSVSSKMGYMFQKDQLFEWSSVWNNIILGIKIQHKSPDLYKNKINSLLKNYGLINFVNYYPDELSGGMRQKVALIRTLSLNPEILLLDEPFSALDYQTRLNISDEIFKIIKKEGKTVIMVTHDIAEAISMSNRILVLSNRPAKIKKIFDIKFSQSYNSPLKCREDPEFRIYFNKVWKELNV</sequence>
<dbReference type="Proteomes" id="UP001519307">
    <property type="component" value="Unassembled WGS sequence"/>
</dbReference>
<dbReference type="InterPro" id="IPR003593">
    <property type="entry name" value="AAA+_ATPase"/>
</dbReference>
<name>A0ABS4KUF3_9CLOT</name>
<evidence type="ECO:0000256" key="2">
    <source>
        <dbReference type="ARBA" id="ARBA00022741"/>
    </source>
</evidence>
<reference evidence="5 6" key="1">
    <citation type="submission" date="2021-03" db="EMBL/GenBank/DDBJ databases">
        <title>Genomic Encyclopedia of Type Strains, Phase IV (KMG-IV): sequencing the most valuable type-strain genomes for metagenomic binning, comparative biology and taxonomic classification.</title>
        <authorList>
            <person name="Goeker M."/>
        </authorList>
    </citation>
    <scope>NUCLEOTIDE SEQUENCE [LARGE SCALE GENOMIC DNA]</scope>
    <source>
        <strain evidence="5 6">DSM 28783</strain>
    </source>
</reference>
<evidence type="ECO:0000256" key="1">
    <source>
        <dbReference type="ARBA" id="ARBA00022448"/>
    </source>
</evidence>
<dbReference type="Pfam" id="PF00005">
    <property type="entry name" value="ABC_tran"/>
    <property type="match status" value="1"/>
</dbReference>
<evidence type="ECO:0000259" key="4">
    <source>
        <dbReference type="PROSITE" id="PS50893"/>
    </source>
</evidence>
<dbReference type="SUPFAM" id="SSF52540">
    <property type="entry name" value="P-loop containing nucleoside triphosphate hydrolases"/>
    <property type="match status" value="1"/>
</dbReference>
<dbReference type="PROSITE" id="PS00211">
    <property type="entry name" value="ABC_TRANSPORTER_1"/>
    <property type="match status" value="1"/>
</dbReference>
<organism evidence="5 6">
    <name type="scientific">Clostridium algifaecis</name>
    <dbReference type="NCBI Taxonomy" id="1472040"/>
    <lineage>
        <taxon>Bacteria</taxon>
        <taxon>Bacillati</taxon>
        <taxon>Bacillota</taxon>
        <taxon>Clostridia</taxon>
        <taxon>Eubacteriales</taxon>
        <taxon>Clostridiaceae</taxon>
        <taxon>Clostridium</taxon>
    </lineage>
</organism>
<dbReference type="InterPro" id="IPR003439">
    <property type="entry name" value="ABC_transporter-like_ATP-bd"/>
</dbReference>